<evidence type="ECO:0000313" key="2">
    <source>
        <dbReference type="Proteomes" id="UP000297245"/>
    </source>
</evidence>
<dbReference type="AlphaFoldDB" id="A0A4S8M4A2"/>
<protein>
    <submittedName>
        <fullName evidence="1">Uncharacterized protein</fullName>
    </submittedName>
</protein>
<evidence type="ECO:0000313" key="1">
    <source>
        <dbReference type="EMBL" id="THU97014.1"/>
    </source>
</evidence>
<keyword evidence="2" id="KW-1185">Reference proteome</keyword>
<sequence length="235" mass="26230">MTYIRDDRSVTSPRFWSSDPFTISFCCRYSSETVHISFPAPKEGGGMLWMASSNSLKMGLVEGARHADRLTLVLGSGGFVTAAVHITGWTTEREIDINYTMSSLIPTLRCPQSQFIEIPSYLTQDVFPPNQSDRGPSDDQPPRRYLSLSKEASNACRILNYGDIFSAIGINKSGEVWVHASQMTGRETSKEIWESYQENGSRAHSREILQAGLGFHPERPLFAKMMVSNSLLIPL</sequence>
<reference evidence="1 2" key="1">
    <citation type="journal article" date="2019" name="Nat. Ecol. Evol.">
        <title>Megaphylogeny resolves global patterns of mushroom evolution.</title>
        <authorList>
            <person name="Varga T."/>
            <person name="Krizsan K."/>
            <person name="Foldi C."/>
            <person name="Dima B."/>
            <person name="Sanchez-Garcia M."/>
            <person name="Sanchez-Ramirez S."/>
            <person name="Szollosi G.J."/>
            <person name="Szarkandi J.G."/>
            <person name="Papp V."/>
            <person name="Albert L."/>
            <person name="Andreopoulos W."/>
            <person name="Angelini C."/>
            <person name="Antonin V."/>
            <person name="Barry K.W."/>
            <person name="Bougher N.L."/>
            <person name="Buchanan P."/>
            <person name="Buyck B."/>
            <person name="Bense V."/>
            <person name="Catcheside P."/>
            <person name="Chovatia M."/>
            <person name="Cooper J."/>
            <person name="Damon W."/>
            <person name="Desjardin D."/>
            <person name="Finy P."/>
            <person name="Geml J."/>
            <person name="Haridas S."/>
            <person name="Hughes K."/>
            <person name="Justo A."/>
            <person name="Karasinski D."/>
            <person name="Kautmanova I."/>
            <person name="Kiss B."/>
            <person name="Kocsube S."/>
            <person name="Kotiranta H."/>
            <person name="LaButti K.M."/>
            <person name="Lechner B.E."/>
            <person name="Liimatainen K."/>
            <person name="Lipzen A."/>
            <person name="Lukacs Z."/>
            <person name="Mihaltcheva S."/>
            <person name="Morgado L.N."/>
            <person name="Niskanen T."/>
            <person name="Noordeloos M.E."/>
            <person name="Ohm R.A."/>
            <person name="Ortiz-Santana B."/>
            <person name="Ovrebo C."/>
            <person name="Racz N."/>
            <person name="Riley R."/>
            <person name="Savchenko A."/>
            <person name="Shiryaev A."/>
            <person name="Soop K."/>
            <person name="Spirin V."/>
            <person name="Szebenyi C."/>
            <person name="Tomsovsky M."/>
            <person name="Tulloss R.E."/>
            <person name="Uehling J."/>
            <person name="Grigoriev I.V."/>
            <person name="Vagvolgyi C."/>
            <person name="Papp T."/>
            <person name="Martin F.M."/>
            <person name="Miettinen O."/>
            <person name="Hibbett D.S."/>
            <person name="Nagy L.G."/>
        </authorList>
    </citation>
    <scope>NUCLEOTIDE SEQUENCE [LARGE SCALE GENOMIC DNA]</scope>
    <source>
        <strain evidence="1 2">CBS 962.96</strain>
    </source>
</reference>
<proteinExistence type="predicted"/>
<dbReference type="Proteomes" id="UP000297245">
    <property type="component" value="Unassembled WGS sequence"/>
</dbReference>
<organism evidence="1 2">
    <name type="scientific">Dendrothele bispora (strain CBS 962.96)</name>
    <dbReference type="NCBI Taxonomy" id="1314807"/>
    <lineage>
        <taxon>Eukaryota</taxon>
        <taxon>Fungi</taxon>
        <taxon>Dikarya</taxon>
        <taxon>Basidiomycota</taxon>
        <taxon>Agaricomycotina</taxon>
        <taxon>Agaricomycetes</taxon>
        <taxon>Agaricomycetidae</taxon>
        <taxon>Agaricales</taxon>
        <taxon>Agaricales incertae sedis</taxon>
        <taxon>Dendrothele</taxon>
    </lineage>
</organism>
<name>A0A4S8M4A2_DENBC</name>
<accession>A0A4S8M4A2</accession>
<gene>
    <name evidence="1" type="ORF">K435DRAFT_77895</name>
</gene>
<dbReference type="EMBL" id="ML179164">
    <property type="protein sequence ID" value="THU97014.1"/>
    <property type="molecule type" value="Genomic_DNA"/>
</dbReference>